<evidence type="ECO:0000313" key="3">
    <source>
        <dbReference type="Proteomes" id="UP001218218"/>
    </source>
</evidence>
<feature type="chain" id="PRO_5041922790" description="Secreted protein" evidence="1">
    <location>
        <begin position="17"/>
        <end position="101"/>
    </location>
</feature>
<protein>
    <recommendedName>
        <fullName evidence="4">Secreted protein</fullName>
    </recommendedName>
</protein>
<sequence>MWFCSSFWFWFTPSFSSPWFRCSSCPCCPPTGVRNGSPSSTPARAALLSCCAALRSLLGDAMPPVFPRAEVGCCSSAPRASCVPAPALVPPRCAYCARSCV</sequence>
<keyword evidence="3" id="KW-1185">Reference proteome</keyword>
<evidence type="ECO:0000313" key="2">
    <source>
        <dbReference type="EMBL" id="KAJ7308560.1"/>
    </source>
</evidence>
<dbReference type="AlphaFoldDB" id="A0AAD7EBL0"/>
<dbReference type="EMBL" id="JARIHO010000085">
    <property type="protein sequence ID" value="KAJ7308560.1"/>
    <property type="molecule type" value="Genomic_DNA"/>
</dbReference>
<keyword evidence="1" id="KW-0732">Signal</keyword>
<comment type="caution">
    <text evidence="2">The sequence shown here is derived from an EMBL/GenBank/DDBJ whole genome shotgun (WGS) entry which is preliminary data.</text>
</comment>
<organism evidence="2 3">
    <name type="scientific">Mycena albidolilacea</name>
    <dbReference type="NCBI Taxonomy" id="1033008"/>
    <lineage>
        <taxon>Eukaryota</taxon>
        <taxon>Fungi</taxon>
        <taxon>Dikarya</taxon>
        <taxon>Basidiomycota</taxon>
        <taxon>Agaricomycotina</taxon>
        <taxon>Agaricomycetes</taxon>
        <taxon>Agaricomycetidae</taxon>
        <taxon>Agaricales</taxon>
        <taxon>Marasmiineae</taxon>
        <taxon>Mycenaceae</taxon>
        <taxon>Mycena</taxon>
    </lineage>
</organism>
<reference evidence="2" key="1">
    <citation type="submission" date="2023-03" db="EMBL/GenBank/DDBJ databases">
        <title>Massive genome expansion in bonnet fungi (Mycena s.s.) driven by repeated elements and novel gene families across ecological guilds.</title>
        <authorList>
            <consortium name="Lawrence Berkeley National Laboratory"/>
            <person name="Harder C.B."/>
            <person name="Miyauchi S."/>
            <person name="Viragh M."/>
            <person name="Kuo A."/>
            <person name="Thoen E."/>
            <person name="Andreopoulos B."/>
            <person name="Lu D."/>
            <person name="Skrede I."/>
            <person name="Drula E."/>
            <person name="Henrissat B."/>
            <person name="Morin E."/>
            <person name="Kohler A."/>
            <person name="Barry K."/>
            <person name="LaButti K."/>
            <person name="Morin E."/>
            <person name="Salamov A."/>
            <person name="Lipzen A."/>
            <person name="Mereny Z."/>
            <person name="Hegedus B."/>
            <person name="Baldrian P."/>
            <person name="Stursova M."/>
            <person name="Weitz H."/>
            <person name="Taylor A."/>
            <person name="Grigoriev I.V."/>
            <person name="Nagy L.G."/>
            <person name="Martin F."/>
            <person name="Kauserud H."/>
        </authorList>
    </citation>
    <scope>NUCLEOTIDE SEQUENCE</scope>
    <source>
        <strain evidence="2">CBHHK002</strain>
    </source>
</reference>
<dbReference type="Proteomes" id="UP001218218">
    <property type="component" value="Unassembled WGS sequence"/>
</dbReference>
<evidence type="ECO:0000256" key="1">
    <source>
        <dbReference type="SAM" id="SignalP"/>
    </source>
</evidence>
<feature type="signal peptide" evidence="1">
    <location>
        <begin position="1"/>
        <end position="16"/>
    </location>
</feature>
<accession>A0AAD7EBL0</accession>
<name>A0AAD7EBL0_9AGAR</name>
<proteinExistence type="predicted"/>
<evidence type="ECO:0008006" key="4">
    <source>
        <dbReference type="Google" id="ProtNLM"/>
    </source>
</evidence>
<gene>
    <name evidence="2" type="ORF">DFH08DRAFT_490127</name>
</gene>